<organism evidence="1 2">
    <name type="scientific">Niallia oryzisoli</name>
    <dbReference type="NCBI Taxonomy" id="1737571"/>
    <lineage>
        <taxon>Bacteria</taxon>
        <taxon>Bacillati</taxon>
        <taxon>Bacillota</taxon>
        <taxon>Bacilli</taxon>
        <taxon>Bacillales</taxon>
        <taxon>Bacillaceae</taxon>
        <taxon>Niallia</taxon>
    </lineage>
</organism>
<sequence>MLEELKNHFEKVMNRNASHVNELLDHIQRRYIHGELSIVEYKQFYSELDKLNAQKPDSFIFASIS</sequence>
<name>A0ABZ2CFP3_9BACI</name>
<reference evidence="1 2" key="1">
    <citation type="submission" date="2023-10" db="EMBL/GenBank/DDBJ databases">
        <title>Niallia locisalis sp.nov. isolated from a salt pond sample.</title>
        <authorList>
            <person name="Li X.-J."/>
            <person name="Dong L."/>
        </authorList>
    </citation>
    <scope>NUCLEOTIDE SEQUENCE [LARGE SCALE GENOMIC DNA]</scope>
    <source>
        <strain evidence="1 2">DSM 29761</strain>
    </source>
</reference>
<accession>A0ABZ2CFP3</accession>
<dbReference type="Proteomes" id="UP001357223">
    <property type="component" value="Chromosome"/>
</dbReference>
<keyword evidence="2" id="KW-1185">Reference proteome</keyword>
<evidence type="ECO:0000313" key="2">
    <source>
        <dbReference type="Proteomes" id="UP001357223"/>
    </source>
</evidence>
<dbReference type="RefSeq" id="WP_338449681.1">
    <property type="nucleotide sequence ID" value="NZ_CP137640.1"/>
</dbReference>
<dbReference type="EMBL" id="CP137640">
    <property type="protein sequence ID" value="WVX80750.1"/>
    <property type="molecule type" value="Genomic_DNA"/>
</dbReference>
<evidence type="ECO:0000313" key="1">
    <source>
        <dbReference type="EMBL" id="WVX80750.1"/>
    </source>
</evidence>
<dbReference type="InterPro" id="IPR025553">
    <property type="entry name" value="YppF"/>
</dbReference>
<protein>
    <submittedName>
        <fullName evidence="1">YppF family protein</fullName>
    </submittedName>
</protein>
<dbReference type="Pfam" id="PF14178">
    <property type="entry name" value="YppF"/>
    <property type="match status" value="1"/>
</dbReference>
<gene>
    <name evidence="1" type="primary">yppF</name>
    <name evidence="1" type="ORF">R4Z09_26600</name>
</gene>
<proteinExistence type="predicted"/>